<evidence type="ECO:0000313" key="3">
    <source>
        <dbReference type="Proteomes" id="UP000008022"/>
    </source>
</evidence>
<sequence>MVMVVPPGARGGAKPPLNPTAHLGARTVTAAITPRALLNHPNYARRPRSCSGCVMCGGCCRRRGGAGAGGGGRGTASLAVAALAAAAVVAFLEGTARGVSYVGDGWFHDGVRWDAEGGRFLVTTMTDGRVVEVPGGGGAGAGEGKVEARVVVADPGAAGRSATGLTLDAPRRRLLVVYTDLAPWFGYAAVAAYELGSWRRLFLVRLDRPGDSTLADDVAVDEEGNAYVTDAKGNKIWKVSPDGEPLSVIKNATFFQRPGWINNFVGLNGIVYHPNGYLLVIHTSGGDLFKESKFRKNAIILSTGSAANDAVETMIKILNSPKEETQAKSASALAGLFHCRKDLRETHIAVKTLWSVMKLIDGQTDKILMAASSCLAAIFLSIKQNKDVAAIGRDALAPLVSLANSTVLECRPINQPLSDTINRSGAVLALAGLLEAANGEAAATSEVVDALVLLSKLPKVSSGHTKAPWTVLAENPHTILPLVSCVADAAPSLQDKAIEVLSRLCSDQHDIVGGLVSEIPGCISSVARRVIGSNMLKVKVGGCSLLVCAAKEHCQKQIEILSDSSLYIQLIHSLVSMIHMTNLPSENGSGENISDIKISRHSKENNNSDETVCRTAVISGNMIPLWLLAVFARHDSKTRAEILEAGAVEMLMEKISQNAFLYVIEVSRINIVLVHNHHLCIYTGEEDSTAWVCALLLALLFQEREINRSNAALHSIPVLSNLFRSDEQAYRYRYFAAQALASLVCNGSRGTLLAVANSGAATGLISLLGCAEVDIADLLELSEEFMLVPNPDQITLERLFRVDDIRVGATSRKSIPHIQ</sequence>
<dbReference type="GO" id="GO:0051211">
    <property type="term" value="P:anisotropic cell growth"/>
    <property type="evidence" value="ECO:0007669"/>
    <property type="project" value="InterPro"/>
</dbReference>
<proteinExistence type="predicted"/>
<protein>
    <submittedName>
        <fullName evidence="2">Uncharacterized protein</fullName>
    </submittedName>
</protein>
<dbReference type="OMA" id="HHLCIYT"/>
<dbReference type="EnsemblPlants" id="ORUFI03G15270.1">
    <property type="protein sequence ID" value="ORUFI03G15270.1"/>
    <property type="gene ID" value="ORUFI03G15270"/>
</dbReference>
<dbReference type="InterPro" id="IPR016024">
    <property type="entry name" value="ARM-type_fold"/>
</dbReference>
<dbReference type="GO" id="GO:0008017">
    <property type="term" value="F:microtubule binding"/>
    <property type="evidence" value="ECO:0007669"/>
    <property type="project" value="InterPro"/>
</dbReference>
<dbReference type="eggNOG" id="KOG0167">
    <property type="taxonomic scope" value="Eukaryota"/>
</dbReference>
<dbReference type="InterPro" id="IPR044297">
    <property type="entry name" value="CSI1/2/3"/>
</dbReference>
<dbReference type="Gene3D" id="2.40.10.500">
    <property type="match status" value="1"/>
</dbReference>
<dbReference type="PANTHER" id="PTHR46369">
    <property type="entry name" value="PROTEIN CELLULOSE SYNTHASE INTERACTIVE 1"/>
    <property type="match status" value="1"/>
</dbReference>
<dbReference type="Gene3D" id="1.25.10.10">
    <property type="entry name" value="Leucine-rich Repeat Variant"/>
    <property type="match status" value="2"/>
</dbReference>
<dbReference type="HOGENOM" id="CLU_345267_0_0_1"/>
<evidence type="ECO:0000313" key="2">
    <source>
        <dbReference type="EnsemblPlants" id="ORUFI03G15270.1"/>
    </source>
</evidence>
<reference evidence="3" key="1">
    <citation type="submission" date="2013-06" db="EMBL/GenBank/DDBJ databases">
        <authorList>
            <person name="Zhao Q."/>
        </authorList>
    </citation>
    <scope>NUCLEOTIDE SEQUENCE</scope>
    <source>
        <strain evidence="3">cv. W1943</strain>
    </source>
</reference>
<dbReference type="Gramene" id="ORUFI03G15270.1">
    <property type="protein sequence ID" value="ORUFI03G15270.1"/>
    <property type="gene ID" value="ORUFI03G15270"/>
</dbReference>
<dbReference type="PANTHER" id="PTHR46369:SF2">
    <property type="entry name" value="PROTEIN CELLULOSE SYNTHASE INTERACTIVE 1"/>
    <property type="match status" value="1"/>
</dbReference>
<dbReference type="STRING" id="4529.A0A0E0NU19"/>
<keyword evidence="3" id="KW-1185">Reference proteome</keyword>
<name>A0A0E0NU19_ORYRU</name>
<dbReference type="Proteomes" id="UP000008022">
    <property type="component" value="Unassembled WGS sequence"/>
</dbReference>
<dbReference type="GO" id="GO:2001006">
    <property type="term" value="P:regulation of cellulose biosynthetic process"/>
    <property type="evidence" value="ECO:0007669"/>
    <property type="project" value="InterPro"/>
</dbReference>
<feature type="region of interest" description="Disordered" evidence="1">
    <location>
        <begin position="1"/>
        <end position="20"/>
    </location>
</feature>
<dbReference type="GO" id="GO:0010330">
    <property type="term" value="C:cellulose synthase complex"/>
    <property type="evidence" value="ECO:0007669"/>
    <property type="project" value="InterPro"/>
</dbReference>
<organism evidence="2 3">
    <name type="scientific">Oryza rufipogon</name>
    <name type="common">Brownbeard rice</name>
    <name type="synonym">Asian wild rice</name>
    <dbReference type="NCBI Taxonomy" id="4529"/>
    <lineage>
        <taxon>Eukaryota</taxon>
        <taxon>Viridiplantae</taxon>
        <taxon>Streptophyta</taxon>
        <taxon>Embryophyta</taxon>
        <taxon>Tracheophyta</taxon>
        <taxon>Spermatophyta</taxon>
        <taxon>Magnoliopsida</taxon>
        <taxon>Liliopsida</taxon>
        <taxon>Poales</taxon>
        <taxon>Poaceae</taxon>
        <taxon>BOP clade</taxon>
        <taxon>Oryzoideae</taxon>
        <taxon>Oryzeae</taxon>
        <taxon>Oryzinae</taxon>
        <taxon>Oryza</taxon>
    </lineage>
</organism>
<reference evidence="2" key="2">
    <citation type="submission" date="2015-06" db="UniProtKB">
        <authorList>
            <consortium name="EnsemblPlants"/>
        </authorList>
    </citation>
    <scope>IDENTIFICATION</scope>
</reference>
<dbReference type="InterPro" id="IPR011989">
    <property type="entry name" value="ARM-like"/>
</dbReference>
<evidence type="ECO:0000256" key="1">
    <source>
        <dbReference type="SAM" id="MobiDB-lite"/>
    </source>
</evidence>
<accession>A0A0E0NU19</accession>
<dbReference type="AlphaFoldDB" id="A0A0E0NU19"/>
<dbReference type="SUPFAM" id="SSF48371">
    <property type="entry name" value="ARM repeat"/>
    <property type="match status" value="1"/>
</dbReference>
<dbReference type="SUPFAM" id="SSF63829">
    <property type="entry name" value="Calcium-dependent phosphotriesterase"/>
    <property type="match status" value="1"/>
</dbReference>